<accession>A0ACB8TYT6</accession>
<evidence type="ECO:0000313" key="2">
    <source>
        <dbReference type="Proteomes" id="UP001055072"/>
    </source>
</evidence>
<evidence type="ECO:0000313" key="1">
    <source>
        <dbReference type="EMBL" id="KAI0086979.1"/>
    </source>
</evidence>
<reference evidence="1" key="1">
    <citation type="journal article" date="2021" name="Environ. Microbiol.">
        <title>Gene family expansions and transcriptome signatures uncover fungal adaptations to wood decay.</title>
        <authorList>
            <person name="Hage H."/>
            <person name="Miyauchi S."/>
            <person name="Viragh M."/>
            <person name="Drula E."/>
            <person name="Min B."/>
            <person name="Chaduli D."/>
            <person name="Navarro D."/>
            <person name="Favel A."/>
            <person name="Norest M."/>
            <person name="Lesage-Meessen L."/>
            <person name="Balint B."/>
            <person name="Merenyi Z."/>
            <person name="de Eugenio L."/>
            <person name="Morin E."/>
            <person name="Martinez A.T."/>
            <person name="Baldrian P."/>
            <person name="Stursova M."/>
            <person name="Martinez M.J."/>
            <person name="Novotny C."/>
            <person name="Magnuson J.K."/>
            <person name="Spatafora J.W."/>
            <person name="Maurice S."/>
            <person name="Pangilinan J."/>
            <person name="Andreopoulos W."/>
            <person name="LaButti K."/>
            <person name="Hundley H."/>
            <person name="Na H."/>
            <person name="Kuo A."/>
            <person name="Barry K."/>
            <person name="Lipzen A."/>
            <person name="Henrissat B."/>
            <person name="Riley R."/>
            <person name="Ahrendt S."/>
            <person name="Nagy L.G."/>
            <person name="Grigoriev I.V."/>
            <person name="Martin F."/>
            <person name="Rosso M.N."/>
        </authorList>
    </citation>
    <scope>NUCLEOTIDE SEQUENCE</scope>
    <source>
        <strain evidence="1">CBS 384.51</strain>
    </source>
</reference>
<organism evidence="1 2">
    <name type="scientific">Irpex rosettiformis</name>
    <dbReference type="NCBI Taxonomy" id="378272"/>
    <lineage>
        <taxon>Eukaryota</taxon>
        <taxon>Fungi</taxon>
        <taxon>Dikarya</taxon>
        <taxon>Basidiomycota</taxon>
        <taxon>Agaricomycotina</taxon>
        <taxon>Agaricomycetes</taxon>
        <taxon>Polyporales</taxon>
        <taxon>Irpicaceae</taxon>
        <taxon>Irpex</taxon>
    </lineage>
</organism>
<dbReference type="EMBL" id="MU274920">
    <property type="protein sequence ID" value="KAI0086979.1"/>
    <property type="molecule type" value="Genomic_DNA"/>
</dbReference>
<dbReference type="Proteomes" id="UP001055072">
    <property type="component" value="Unassembled WGS sequence"/>
</dbReference>
<comment type="caution">
    <text evidence="1">The sequence shown here is derived from an EMBL/GenBank/DDBJ whole genome shotgun (WGS) entry which is preliminary data.</text>
</comment>
<proteinExistence type="predicted"/>
<protein>
    <submittedName>
        <fullName evidence="1">DUF2407 ubiquitin-like domain-containing protein</fullName>
    </submittedName>
</protein>
<gene>
    <name evidence="1" type="ORF">BDY19DRAFT_957764</name>
</gene>
<keyword evidence="2" id="KW-1185">Reference proteome</keyword>
<name>A0ACB8TYT6_9APHY</name>
<sequence length="290" mass="32693">MASSGLSDKAKGKQRVRDLAYDSSSPASVTPRTLVVRFSEGIPDLTLDVEQRDTVRDIKRQIRDYRPQLKENRLRLIHSGRILTDDTLLYSWLDSLEERQRRVVSKVAEGSSDASQSSTWIHCAIGPKMEPGEEDETKVQQTQLKPLRGFDRLAAAGFSASDIANFRTQFHSQSSSNFLDQDFASEEDYDEHARALEEQWMDSMNSVGPGSLGQGSSQTSGVILNGIMLGFFFPIIPFFFFREHKRAVFWEDGPEHDVSEPSPLSKRMQMGIVIGFVMNLVFGIWTYALS</sequence>